<sequence length="256" mass="30210">MTGLEIIGAGFGRTGTSSLKVALEYLGYPTYHMQDAKQLQHDSYWIAAERGEFVNWDDIFQGYSATLDWPSIKYYKELLTKYPNAKVILSTRDPERWYESAYNTIYFPHRKTSLKILEWFSPKYRLHQEMLRTVLWRGTFHGRFGDKQYALTVFENHNEEVKRVVPPDQLLIFDPREGWEPLCNFLEKPVPQIPFPHVNDSLAFKSAMDKRITVRNRLLTSISIFPIIIFVLFRWYSLGRFPLSSIMERLKSLLKI</sequence>
<organism evidence="2 3">
    <name type="scientific">Basidiobolus ranarum</name>
    <dbReference type="NCBI Taxonomy" id="34480"/>
    <lineage>
        <taxon>Eukaryota</taxon>
        <taxon>Fungi</taxon>
        <taxon>Fungi incertae sedis</taxon>
        <taxon>Zoopagomycota</taxon>
        <taxon>Entomophthoromycotina</taxon>
        <taxon>Basidiobolomycetes</taxon>
        <taxon>Basidiobolales</taxon>
        <taxon>Basidiobolaceae</taxon>
        <taxon>Basidiobolus</taxon>
    </lineage>
</organism>
<keyword evidence="1" id="KW-0812">Transmembrane</keyword>
<dbReference type="SUPFAM" id="SSF52540">
    <property type="entry name" value="P-loop containing nucleoside triphosphate hydrolases"/>
    <property type="match status" value="1"/>
</dbReference>
<reference evidence="2 3" key="1">
    <citation type="submission" date="2023-04" db="EMBL/GenBank/DDBJ databases">
        <title>Genome of Basidiobolus ranarum AG-B5.</title>
        <authorList>
            <person name="Stajich J.E."/>
            <person name="Carter-House D."/>
            <person name="Gryganskyi A."/>
        </authorList>
    </citation>
    <scope>NUCLEOTIDE SEQUENCE [LARGE SCALE GENOMIC DNA]</scope>
    <source>
        <strain evidence="2 3">AG-B5</strain>
    </source>
</reference>
<dbReference type="PANTHER" id="PTHR36978:SF4">
    <property type="entry name" value="P-LOOP CONTAINING NUCLEOSIDE TRIPHOSPHATE HYDROLASE PROTEIN"/>
    <property type="match status" value="1"/>
</dbReference>
<proteinExistence type="predicted"/>
<dbReference type="Proteomes" id="UP001479436">
    <property type="component" value="Unassembled WGS sequence"/>
</dbReference>
<evidence type="ECO:0000313" key="3">
    <source>
        <dbReference type="Proteomes" id="UP001479436"/>
    </source>
</evidence>
<evidence type="ECO:0008006" key="4">
    <source>
        <dbReference type="Google" id="ProtNLM"/>
    </source>
</evidence>
<keyword evidence="3" id="KW-1185">Reference proteome</keyword>
<dbReference type="Gene3D" id="3.40.50.300">
    <property type="entry name" value="P-loop containing nucleotide triphosphate hydrolases"/>
    <property type="match status" value="1"/>
</dbReference>
<evidence type="ECO:0000256" key="1">
    <source>
        <dbReference type="SAM" id="Phobius"/>
    </source>
</evidence>
<dbReference type="Pfam" id="PF17784">
    <property type="entry name" value="Sulfotransfer_4"/>
    <property type="match status" value="1"/>
</dbReference>
<accession>A0ABR2WFF9</accession>
<dbReference type="EMBL" id="JASJQH010002371">
    <property type="protein sequence ID" value="KAK9760248.1"/>
    <property type="molecule type" value="Genomic_DNA"/>
</dbReference>
<dbReference type="InterPro" id="IPR027417">
    <property type="entry name" value="P-loop_NTPase"/>
</dbReference>
<dbReference type="InterPro" id="IPR040632">
    <property type="entry name" value="Sulfotransfer_4"/>
</dbReference>
<name>A0ABR2WFF9_9FUNG</name>
<protein>
    <recommendedName>
        <fullName evidence="4">Sulfotransferase family protein</fullName>
    </recommendedName>
</protein>
<feature type="transmembrane region" description="Helical" evidence="1">
    <location>
        <begin position="218"/>
        <end position="237"/>
    </location>
</feature>
<keyword evidence="1" id="KW-1133">Transmembrane helix</keyword>
<evidence type="ECO:0000313" key="2">
    <source>
        <dbReference type="EMBL" id="KAK9760248.1"/>
    </source>
</evidence>
<dbReference type="PANTHER" id="PTHR36978">
    <property type="entry name" value="P-LOOP CONTAINING NUCLEOTIDE TRIPHOSPHATE HYDROLASE"/>
    <property type="match status" value="1"/>
</dbReference>
<gene>
    <name evidence="2" type="ORF">K7432_015951</name>
</gene>
<keyword evidence="1" id="KW-0472">Membrane</keyword>
<comment type="caution">
    <text evidence="2">The sequence shown here is derived from an EMBL/GenBank/DDBJ whole genome shotgun (WGS) entry which is preliminary data.</text>
</comment>